<dbReference type="KEGG" id="dmm:dnm_086980"/>
<dbReference type="AlphaFoldDB" id="A0A975BVP0"/>
<protein>
    <submittedName>
        <fullName evidence="1">Uncharacterized protein</fullName>
    </submittedName>
</protein>
<reference evidence="1" key="1">
    <citation type="journal article" date="2021" name="Microb. Physiol.">
        <title>Proteogenomic Insights into the Physiology of Marine, Sulfate-Reducing, Filamentous Desulfonema limicola and Desulfonema magnum.</title>
        <authorList>
            <person name="Schnaars V."/>
            <person name="Wohlbrand L."/>
            <person name="Scheve S."/>
            <person name="Hinrichs C."/>
            <person name="Reinhardt R."/>
            <person name="Rabus R."/>
        </authorList>
    </citation>
    <scope>NUCLEOTIDE SEQUENCE</scope>
    <source>
        <strain evidence="1">4be13</strain>
    </source>
</reference>
<dbReference type="Proteomes" id="UP000663722">
    <property type="component" value="Chromosome"/>
</dbReference>
<evidence type="ECO:0000313" key="1">
    <source>
        <dbReference type="EMBL" id="QTA92611.1"/>
    </source>
</evidence>
<evidence type="ECO:0000313" key="2">
    <source>
        <dbReference type="Proteomes" id="UP000663722"/>
    </source>
</evidence>
<organism evidence="1 2">
    <name type="scientific">Desulfonema magnum</name>
    <dbReference type="NCBI Taxonomy" id="45655"/>
    <lineage>
        <taxon>Bacteria</taxon>
        <taxon>Pseudomonadati</taxon>
        <taxon>Thermodesulfobacteriota</taxon>
        <taxon>Desulfobacteria</taxon>
        <taxon>Desulfobacterales</taxon>
        <taxon>Desulfococcaceae</taxon>
        <taxon>Desulfonema</taxon>
    </lineage>
</organism>
<gene>
    <name evidence="1" type="ORF">dnm_086980</name>
</gene>
<sequence>MEYTCTDYRTEMILLGLERRLNQEDLSEEERRAILSEIRKLEEKMGLD</sequence>
<dbReference type="RefSeq" id="WP_207679904.1">
    <property type="nucleotide sequence ID" value="NZ_CP061800.1"/>
</dbReference>
<name>A0A975BVP0_9BACT</name>
<dbReference type="EMBL" id="CP061800">
    <property type="protein sequence ID" value="QTA92611.1"/>
    <property type="molecule type" value="Genomic_DNA"/>
</dbReference>
<proteinExistence type="predicted"/>
<keyword evidence="2" id="KW-1185">Reference proteome</keyword>
<accession>A0A975BVP0</accession>